<keyword evidence="1" id="KW-0175">Coiled coil</keyword>
<proteinExistence type="predicted"/>
<protein>
    <submittedName>
        <fullName evidence="2">Uncharacterized protein</fullName>
    </submittedName>
</protein>
<organism evidence="2 3">
    <name type="scientific">Trifolium pratense</name>
    <name type="common">Red clover</name>
    <dbReference type="NCBI Taxonomy" id="57577"/>
    <lineage>
        <taxon>Eukaryota</taxon>
        <taxon>Viridiplantae</taxon>
        <taxon>Streptophyta</taxon>
        <taxon>Embryophyta</taxon>
        <taxon>Tracheophyta</taxon>
        <taxon>Spermatophyta</taxon>
        <taxon>Magnoliopsida</taxon>
        <taxon>eudicotyledons</taxon>
        <taxon>Gunneridae</taxon>
        <taxon>Pentapetalae</taxon>
        <taxon>rosids</taxon>
        <taxon>fabids</taxon>
        <taxon>Fabales</taxon>
        <taxon>Fabaceae</taxon>
        <taxon>Papilionoideae</taxon>
        <taxon>50 kb inversion clade</taxon>
        <taxon>NPAAA clade</taxon>
        <taxon>Hologalegina</taxon>
        <taxon>IRL clade</taxon>
        <taxon>Trifolieae</taxon>
        <taxon>Trifolium</taxon>
    </lineage>
</organism>
<feature type="coiled-coil region" evidence="1">
    <location>
        <begin position="87"/>
        <end position="139"/>
    </location>
</feature>
<evidence type="ECO:0000313" key="3">
    <source>
        <dbReference type="Proteomes" id="UP000236291"/>
    </source>
</evidence>
<name>A0A2K3NXL3_TRIPR</name>
<reference evidence="2 3" key="2">
    <citation type="journal article" date="2017" name="Front. Plant Sci.">
        <title>Gene Classification and Mining of Molecular Markers Useful in Red Clover (Trifolium pratense) Breeding.</title>
        <authorList>
            <person name="Istvanek J."/>
            <person name="Dluhosova J."/>
            <person name="Dluhos P."/>
            <person name="Patkova L."/>
            <person name="Nedelnik J."/>
            <person name="Repkova J."/>
        </authorList>
    </citation>
    <scope>NUCLEOTIDE SEQUENCE [LARGE SCALE GENOMIC DNA]</scope>
    <source>
        <strain evidence="3">cv. Tatra</strain>
        <tissue evidence="2">Young leaves</tissue>
    </source>
</reference>
<dbReference type="AlphaFoldDB" id="A0A2K3NXL3"/>
<dbReference type="Proteomes" id="UP000236291">
    <property type="component" value="Unassembled WGS sequence"/>
</dbReference>
<feature type="coiled-coil region" evidence="1">
    <location>
        <begin position="3"/>
        <end position="57"/>
    </location>
</feature>
<comment type="caution">
    <text evidence="2">The sequence shown here is derived from an EMBL/GenBank/DDBJ whole genome shotgun (WGS) entry which is preliminary data.</text>
</comment>
<dbReference type="EMBL" id="ASHM01002076">
    <property type="protein sequence ID" value="PNY07753.1"/>
    <property type="molecule type" value="Genomic_DNA"/>
</dbReference>
<sequence>MVIQSDIETIKDKENEIQALKELIESDIETIKDKENEIQALKELIEAEEKLKNLDKQVLRLLVPLAMKKSNQLRECEASVEKLNKCQYELMEKLSEKEKQIEDLKKKKVEQEEEIGEKEKEYKQRMKEEMETFEKLKREELMSKENELVNAAYVINGQKDELGDVKKKLHQCWGILYCLLFAGVVLSWLNGHDYLHESNLYCKYEIGNAYGIAYAAEKTYEALKAHTKDCHMFLFKESPANTTLLPLNICNIRYIMVLLNSTRSHLLCLGPQQMLLYLPSTVLGNGPKTTDFGTPINRHLGLAEFQYIPQLDAARSLLLSTPGYNVTNANGDSPHFSSGLATTDVSSIVGCEYRAFSNFYTSMQPLKNAQQPCTMLVSPS</sequence>
<evidence type="ECO:0000256" key="1">
    <source>
        <dbReference type="SAM" id="Coils"/>
    </source>
</evidence>
<accession>A0A2K3NXL3</accession>
<reference evidence="2 3" key="1">
    <citation type="journal article" date="2014" name="Am. J. Bot.">
        <title>Genome assembly and annotation for red clover (Trifolium pratense; Fabaceae).</title>
        <authorList>
            <person name="Istvanek J."/>
            <person name="Jaros M."/>
            <person name="Krenek A."/>
            <person name="Repkova J."/>
        </authorList>
    </citation>
    <scope>NUCLEOTIDE SEQUENCE [LARGE SCALE GENOMIC DNA]</scope>
    <source>
        <strain evidence="3">cv. Tatra</strain>
        <tissue evidence="2">Young leaves</tissue>
    </source>
</reference>
<gene>
    <name evidence="2" type="ORF">L195_g004257</name>
</gene>
<evidence type="ECO:0000313" key="2">
    <source>
        <dbReference type="EMBL" id="PNY07753.1"/>
    </source>
</evidence>